<accession>A0A699HTV3</accession>
<keyword evidence="1" id="KW-0812">Transmembrane</keyword>
<proteinExistence type="predicted"/>
<feature type="transmembrane region" description="Helical" evidence="1">
    <location>
        <begin position="140"/>
        <end position="161"/>
    </location>
</feature>
<sequence>MFIPEFNHTQKFLYTVDELRVISSHMLGASRVQIPENNLDNLHLIVENGTLEIVDLQELLGSFLLETNDLLILHLQTGTLCLASLDFREYTNVTTGLDVLLSIGIGFLKDTIAVVVILVKGHTFPTNVKVRPVDLDFTRAFTELINLNEMALVLTTFFLLYKLGCDPLALVSKFTPVEESTCLLETTFVEDVGLMGVFRDEGICYVNLIFLLLFTGVTAISLVPKSLMHGQ</sequence>
<dbReference type="EMBL" id="BKCJ010199518">
    <property type="protein sequence ID" value="GEY67907.1"/>
    <property type="molecule type" value="Genomic_DNA"/>
</dbReference>
<feature type="transmembrane region" description="Helical" evidence="1">
    <location>
        <begin position="99"/>
        <end position="119"/>
    </location>
</feature>
<gene>
    <name evidence="2" type="ORF">Tci_439881</name>
</gene>
<keyword evidence="1" id="KW-0472">Membrane</keyword>
<organism evidence="2">
    <name type="scientific">Tanacetum cinerariifolium</name>
    <name type="common">Dalmatian daisy</name>
    <name type="synonym">Chrysanthemum cinerariifolium</name>
    <dbReference type="NCBI Taxonomy" id="118510"/>
    <lineage>
        <taxon>Eukaryota</taxon>
        <taxon>Viridiplantae</taxon>
        <taxon>Streptophyta</taxon>
        <taxon>Embryophyta</taxon>
        <taxon>Tracheophyta</taxon>
        <taxon>Spermatophyta</taxon>
        <taxon>Magnoliopsida</taxon>
        <taxon>eudicotyledons</taxon>
        <taxon>Gunneridae</taxon>
        <taxon>Pentapetalae</taxon>
        <taxon>asterids</taxon>
        <taxon>campanulids</taxon>
        <taxon>Asterales</taxon>
        <taxon>Asteraceae</taxon>
        <taxon>Asteroideae</taxon>
        <taxon>Anthemideae</taxon>
        <taxon>Anthemidinae</taxon>
        <taxon>Tanacetum</taxon>
    </lineage>
</organism>
<reference evidence="2" key="1">
    <citation type="journal article" date="2019" name="Sci. Rep.">
        <title>Draft genome of Tanacetum cinerariifolium, the natural source of mosquito coil.</title>
        <authorList>
            <person name="Yamashiro T."/>
            <person name="Shiraishi A."/>
            <person name="Satake H."/>
            <person name="Nakayama K."/>
        </authorList>
    </citation>
    <scope>NUCLEOTIDE SEQUENCE</scope>
</reference>
<keyword evidence="1" id="KW-1133">Transmembrane helix</keyword>
<evidence type="ECO:0000256" key="1">
    <source>
        <dbReference type="SAM" id="Phobius"/>
    </source>
</evidence>
<feature type="transmembrane region" description="Helical" evidence="1">
    <location>
        <begin position="205"/>
        <end position="223"/>
    </location>
</feature>
<name>A0A699HTV3_TANCI</name>
<evidence type="ECO:0000313" key="2">
    <source>
        <dbReference type="EMBL" id="GEY67907.1"/>
    </source>
</evidence>
<feature type="non-terminal residue" evidence="2">
    <location>
        <position position="231"/>
    </location>
</feature>
<comment type="caution">
    <text evidence="2">The sequence shown here is derived from an EMBL/GenBank/DDBJ whole genome shotgun (WGS) entry which is preliminary data.</text>
</comment>
<dbReference type="AlphaFoldDB" id="A0A699HTV3"/>
<protein>
    <submittedName>
        <fullName evidence="2">Uncharacterized protein</fullName>
    </submittedName>
</protein>